<comment type="similarity">
    <text evidence="2">Belongs to the sulfatase family.</text>
</comment>
<reference evidence="9 10" key="1">
    <citation type="submission" date="2024-02" db="EMBL/GenBank/DDBJ databases">
        <title>Chromosome-scale genome assembly of the rough periwinkle Littorina saxatilis.</title>
        <authorList>
            <person name="De Jode A."/>
            <person name="Faria R."/>
            <person name="Formenti G."/>
            <person name="Sims Y."/>
            <person name="Smith T.P."/>
            <person name="Tracey A."/>
            <person name="Wood J.M.D."/>
            <person name="Zagrodzka Z.B."/>
            <person name="Johannesson K."/>
            <person name="Butlin R.K."/>
            <person name="Leder E.H."/>
        </authorList>
    </citation>
    <scope>NUCLEOTIDE SEQUENCE [LARGE SCALE GENOMIC DNA]</scope>
    <source>
        <strain evidence="9">Snail1</strain>
        <tissue evidence="9">Muscle</tissue>
    </source>
</reference>
<feature type="signal peptide" evidence="7">
    <location>
        <begin position="1"/>
        <end position="22"/>
    </location>
</feature>
<organism evidence="9 10">
    <name type="scientific">Littorina saxatilis</name>
    <dbReference type="NCBI Taxonomy" id="31220"/>
    <lineage>
        <taxon>Eukaryota</taxon>
        <taxon>Metazoa</taxon>
        <taxon>Spiralia</taxon>
        <taxon>Lophotrochozoa</taxon>
        <taxon>Mollusca</taxon>
        <taxon>Gastropoda</taxon>
        <taxon>Caenogastropoda</taxon>
        <taxon>Littorinimorpha</taxon>
        <taxon>Littorinoidea</taxon>
        <taxon>Littorinidae</taxon>
        <taxon>Littorina</taxon>
    </lineage>
</organism>
<keyword evidence="6" id="KW-0325">Glycoprotein</keyword>
<dbReference type="CDD" id="cd16029">
    <property type="entry name" value="4-S"/>
    <property type="match status" value="1"/>
</dbReference>
<evidence type="ECO:0000256" key="1">
    <source>
        <dbReference type="ARBA" id="ARBA00001913"/>
    </source>
</evidence>
<keyword evidence="3" id="KW-0479">Metal-binding</keyword>
<dbReference type="AlphaFoldDB" id="A0AAN9BJ52"/>
<feature type="domain" description="Sulfatase N-terminal" evidence="8">
    <location>
        <begin position="25"/>
        <end position="336"/>
    </location>
</feature>
<dbReference type="InterPro" id="IPR017850">
    <property type="entry name" value="Alkaline_phosphatase_core_sf"/>
</dbReference>
<evidence type="ECO:0000313" key="10">
    <source>
        <dbReference type="Proteomes" id="UP001374579"/>
    </source>
</evidence>
<dbReference type="Pfam" id="PF00884">
    <property type="entry name" value="Sulfatase"/>
    <property type="match status" value="1"/>
</dbReference>
<keyword evidence="7" id="KW-0732">Signal</keyword>
<feature type="chain" id="PRO_5042917873" description="Sulfatase N-terminal domain-containing protein" evidence="7">
    <location>
        <begin position="23"/>
        <end position="489"/>
    </location>
</feature>
<dbReference type="GO" id="GO:0046872">
    <property type="term" value="F:metal ion binding"/>
    <property type="evidence" value="ECO:0007669"/>
    <property type="project" value="UniProtKB-KW"/>
</dbReference>
<evidence type="ECO:0000256" key="7">
    <source>
        <dbReference type="SAM" id="SignalP"/>
    </source>
</evidence>
<keyword evidence="10" id="KW-1185">Reference proteome</keyword>
<protein>
    <recommendedName>
        <fullName evidence="8">Sulfatase N-terminal domain-containing protein</fullName>
    </recommendedName>
</protein>
<evidence type="ECO:0000256" key="5">
    <source>
        <dbReference type="ARBA" id="ARBA00022837"/>
    </source>
</evidence>
<gene>
    <name evidence="9" type="ORF">V1264_018891</name>
</gene>
<keyword evidence="4" id="KW-0378">Hydrolase</keyword>
<dbReference type="PANTHER" id="PTHR10342">
    <property type="entry name" value="ARYLSULFATASE"/>
    <property type="match status" value="1"/>
</dbReference>
<dbReference type="Gene3D" id="3.40.720.10">
    <property type="entry name" value="Alkaline Phosphatase, subunit A"/>
    <property type="match status" value="1"/>
</dbReference>
<dbReference type="PANTHER" id="PTHR10342:SF273">
    <property type="entry name" value="RE14504P"/>
    <property type="match status" value="1"/>
</dbReference>
<dbReference type="PROSITE" id="PS00149">
    <property type="entry name" value="SULFATASE_2"/>
    <property type="match status" value="1"/>
</dbReference>
<accession>A0AAN9BJ52</accession>
<evidence type="ECO:0000256" key="6">
    <source>
        <dbReference type="ARBA" id="ARBA00023180"/>
    </source>
</evidence>
<dbReference type="Proteomes" id="UP001374579">
    <property type="component" value="Unassembled WGS sequence"/>
</dbReference>
<evidence type="ECO:0000259" key="8">
    <source>
        <dbReference type="Pfam" id="PF00884"/>
    </source>
</evidence>
<evidence type="ECO:0000256" key="4">
    <source>
        <dbReference type="ARBA" id="ARBA00022801"/>
    </source>
</evidence>
<sequence length="489" mass="55239">MSSRCFLSVLLLFLLPTLGVLSSPPNIVVILADDLGWADVGWNNPGIHTPTLDRMAREGVILNQSYVQSTCSPSRAAFMSGRYPYHMGMQHRVIMAGWKQYLPDDQPILPEVLHKMGYATHAIGKWHLGYCAWRYTPTYRGFQSFYGFYEALEDYYNHTGHQDAYDFRDNDQVDRTAIGHYSTHLFANRATRIINEHDVTQPLFLYLSFQAVHGPLQVPQWYVDTYCSHVPASDSKRRLKCGMIAAMDEAVANVTDVLHQRGLLNNTFLLFFSDNGGPVNMGGSNWPLRGSKTTLWEGGTRSPSFVSAPGLLHRTGYTYQEMIHVSDWFPTLVEAAADGNDTARDIPTNIDGVSQWRNLLAGSSPGPRTEFVYNFDDLFNNSAIRQGPYKLVHHHPGNPDGWFAPSEMKDATTVNLTSPTGHPEYMLFNLLQDPLEKTDVKDVEQEVFQRLKARMAQYRQSMVPAVFPGYTEASTPSKYFNNVWSPGWC</sequence>
<evidence type="ECO:0000256" key="2">
    <source>
        <dbReference type="ARBA" id="ARBA00008779"/>
    </source>
</evidence>
<dbReference type="InterPro" id="IPR000917">
    <property type="entry name" value="Sulfatase_N"/>
</dbReference>
<dbReference type="GO" id="GO:0008484">
    <property type="term" value="F:sulfuric ester hydrolase activity"/>
    <property type="evidence" value="ECO:0007669"/>
    <property type="project" value="InterPro"/>
</dbReference>
<comment type="caution">
    <text evidence="9">The sequence shown here is derived from an EMBL/GenBank/DDBJ whole genome shotgun (WGS) entry which is preliminary data.</text>
</comment>
<dbReference type="EMBL" id="JBAMIC010000008">
    <property type="protein sequence ID" value="KAK7104125.1"/>
    <property type="molecule type" value="Genomic_DNA"/>
</dbReference>
<dbReference type="InterPro" id="IPR024607">
    <property type="entry name" value="Sulfatase_CS"/>
</dbReference>
<comment type="cofactor">
    <cofactor evidence="1">
        <name>Ca(2+)</name>
        <dbReference type="ChEBI" id="CHEBI:29108"/>
    </cofactor>
</comment>
<proteinExistence type="inferred from homology"/>
<evidence type="ECO:0000313" key="9">
    <source>
        <dbReference type="EMBL" id="KAK7104125.1"/>
    </source>
</evidence>
<dbReference type="InterPro" id="IPR047115">
    <property type="entry name" value="ARSB"/>
</dbReference>
<evidence type="ECO:0000256" key="3">
    <source>
        <dbReference type="ARBA" id="ARBA00022723"/>
    </source>
</evidence>
<name>A0AAN9BJ52_9CAEN</name>
<keyword evidence="5" id="KW-0106">Calcium</keyword>
<dbReference type="Gene3D" id="3.30.1120.10">
    <property type="match status" value="1"/>
</dbReference>
<dbReference type="SUPFAM" id="SSF53649">
    <property type="entry name" value="Alkaline phosphatase-like"/>
    <property type="match status" value="1"/>
</dbReference>